<name>A0A1Z2XQ46_9FIRM</name>
<evidence type="ECO:0000313" key="3">
    <source>
        <dbReference type="Proteomes" id="UP000196710"/>
    </source>
</evidence>
<reference evidence="3" key="2">
    <citation type="submission" date="2017-05" db="EMBL/GenBank/DDBJ databases">
        <title>Improved OligoMM genomes.</title>
        <authorList>
            <person name="Garzetti D."/>
        </authorList>
    </citation>
    <scope>NUCLEOTIDE SEQUENCE [LARGE SCALE GENOMIC DNA]</scope>
    <source>
        <strain evidence="3">KB18</strain>
    </source>
</reference>
<dbReference type="InterPro" id="IPR025957">
    <property type="entry name" value="Cys_rich_KTR"/>
</dbReference>
<sequence length="63" mass="7306">MDKKKEEHWIHCPICRAKTHTKVDPDTVLLNFPLYCSKCKRSIRIGVINLKMVVNNEPGKNVD</sequence>
<dbReference type="EMBL" id="CP021422">
    <property type="protein sequence ID" value="ASB40575.1"/>
    <property type="molecule type" value="Genomic_DNA"/>
</dbReference>
<dbReference type="AlphaFoldDB" id="A0A1Z2XQ46"/>
<dbReference type="KEGG" id="amur:ADH66_07830"/>
<accession>A0A1Z2XQ46</accession>
<dbReference type="RefSeq" id="WP_066533764.1">
    <property type="nucleotide sequence ID" value="NZ_CP021422.1"/>
</dbReference>
<evidence type="ECO:0000313" key="2">
    <source>
        <dbReference type="EMBL" id="QQR29855.1"/>
    </source>
</evidence>
<dbReference type="EMBL" id="CP065321">
    <property type="protein sequence ID" value="QQR29855.1"/>
    <property type="molecule type" value="Genomic_DNA"/>
</dbReference>
<protein>
    <submittedName>
        <fullName evidence="2">Conjugal transfer protein</fullName>
    </submittedName>
</protein>
<gene>
    <name evidence="1" type="ORF">ADH66_07830</name>
    <name evidence="2" type="ORF">I5Q82_17870</name>
</gene>
<reference evidence="1" key="1">
    <citation type="journal article" date="2017" name="Genome Announc.">
        <title>High-Quality Whole-Genome Sequences of the Oligo-Mouse-Microbiota Bacterial Community.</title>
        <authorList>
            <person name="Garzetti D."/>
            <person name="Brugiroux S."/>
            <person name="Bunk B."/>
            <person name="Pukall R."/>
            <person name="McCoy K.D."/>
            <person name="Macpherson A.J."/>
            <person name="Stecher B."/>
        </authorList>
    </citation>
    <scope>NUCLEOTIDE SEQUENCE</scope>
    <source>
        <strain evidence="1">KB18</strain>
    </source>
</reference>
<evidence type="ECO:0000313" key="1">
    <source>
        <dbReference type="EMBL" id="ASB40575.1"/>
    </source>
</evidence>
<dbReference type="Pfam" id="PF14205">
    <property type="entry name" value="Cys_rich_KTR"/>
    <property type="match status" value="1"/>
</dbReference>
<organism evidence="2 4">
    <name type="scientific">Acutalibacter muris</name>
    <dbReference type="NCBI Taxonomy" id="1796620"/>
    <lineage>
        <taxon>Bacteria</taxon>
        <taxon>Bacillati</taxon>
        <taxon>Bacillota</taxon>
        <taxon>Clostridia</taxon>
        <taxon>Eubacteriales</taxon>
        <taxon>Acutalibacteraceae</taxon>
        <taxon>Acutalibacter</taxon>
    </lineage>
</organism>
<evidence type="ECO:0000313" key="4">
    <source>
        <dbReference type="Proteomes" id="UP000596035"/>
    </source>
</evidence>
<keyword evidence="3" id="KW-1185">Reference proteome</keyword>
<proteinExistence type="predicted"/>
<dbReference type="Proteomes" id="UP000596035">
    <property type="component" value="Chromosome"/>
</dbReference>
<reference evidence="2 4" key="3">
    <citation type="submission" date="2020-11" db="EMBL/GenBank/DDBJ databases">
        <title>Closed and high quality bacterial genomes of the OMM12 community.</title>
        <authorList>
            <person name="Marbouty M."/>
            <person name="Lamy-Besnier Q."/>
            <person name="Debarbieux L."/>
            <person name="Koszul R."/>
        </authorList>
    </citation>
    <scope>NUCLEOTIDE SEQUENCE [LARGE SCALE GENOMIC DNA]</scope>
    <source>
        <strain evidence="2 4">KB18</strain>
    </source>
</reference>
<dbReference type="Proteomes" id="UP000196710">
    <property type="component" value="Chromosome"/>
</dbReference>